<comment type="caution">
    <text evidence="1">The sequence shown here is derived from an EMBL/GenBank/DDBJ whole genome shotgun (WGS) entry which is preliminary data.</text>
</comment>
<gene>
    <name evidence="1" type="ORF">RVH16_05440</name>
</gene>
<evidence type="ECO:0000313" key="1">
    <source>
        <dbReference type="EMBL" id="MDU0244160.1"/>
    </source>
</evidence>
<dbReference type="AlphaFoldDB" id="A0AAE4L8T0"/>
<sequence length="361" mass="41913">MSDKKINLIGKWNMGRLTRLPRQNVRQTLKKKREIFIEELNVLNHDKCPVRELAFFNKNPLLQRIITFLQECTLRVDTALFLETTILLAHYDISAEPLIGCINHFLLLKDNVSENTYTLSPIDCRMLDGISELLNKYKFPENKKYSSKLEARLFANEKLTDLVYEEIHINDGIFAKRIQEHIANDVLYFIIEPFIDSFCRNPTTDYPYEALYMDLCVKNDINNLITKKGELSYDAILKLKDCPLSMCLAVALDKLTPSCRISNKWIQNNIPSVYLAAFRELWWQCSVYAKYLSRYDNRLNRNDVFFIKVEKIIGLVKLETGEKLTMPEDYLAAGGILPEATEVGKRACEKEPKVPEAPPWK</sequence>
<evidence type="ECO:0000313" key="2">
    <source>
        <dbReference type="Proteomes" id="UP001181247"/>
    </source>
</evidence>
<organism evidence="1 2">
    <name type="scientific">Bacteroides uniformis</name>
    <dbReference type="NCBI Taxonomy" id="820"/>
    <lineage>
        <taxon>Bacteria</taxon>
        <taxon>Pseudomonadati</taxon>
        <taxon>Bacteroidota</taxon>
        <taxon>Bacteroidia</taxon>
        <taxon>Bacteroidales</taxon>
        <taxon>Bacteroidaceae</taxon>
        <taxon>Bacteroides</taxon>
    </lineage>
</organism>
<dbReference type="Proteomes" id="UP001181247">
    <property type="component" value="Unassembled WGS sequence"/>
</dbReference>
<dbReference type="EMBL" id="JAWDEU010000002">
    <property type="protein sequence ID" value="MDU0244160.1"/>
    <property type="molecule type" value="Genomic_DNA"/>
</dbReference>
<name>A0AAE4L8T0_BACUN</name>
<dbReference type="RefSeq" id="WP_315977162.1">
    <property type="nucleotide sequence ID" value="NZ_JAWDEU010000002.1"/>
</dbReference>
<proteinExistence type="predicted"/>
<protein>
    <submittedName>
        <fullName evidence="1">Uncharacterized protein</fullName>
    </submittedName>
</protein>
<accession>A0AAE4L8T0</accession>
<reference evidence="1" key="1">
    <citation type="submission" date="2023-10" db="EMBL/GenBank/DDBJ databases">
        <title>Genome of Potential pathogenic bacteria in Crohn's disease.</title>
        <authorList>
            <person name="Rodriguez-Palacios A."/>
        </authorList>
    </citation>
    <scope>NUCLEOTIDE SEQUENCE</scope>
    <source>
        <strain evidence="1">CavFT-hAR50</strain>
    </source>
</reference>